<accession>A0ABN7T0X3</accession>
<reference evidence="3 4" key="1">
    <citation type="submission" date="2021-04" db="EMBL/GenBank/DDBJ databases">
        <authorList>
            <person name="Bliznina A."/>
        </authorList>
    </citation>
    <scope>NUCLEOTIDE SEQUENCE [LARGE SCALE GENOMIC DNA]</scope>
</reference>
<keyword evidence="2" id="KW-1133">Transmembrane helix</keyword>
<dbReference type="Proteomes" id="UP001158576">
    <property type="component" value="Chromosome 2"/>
</dbReference>
<keyword evidence="4" id="KW-1185">Reference proteome</keyword>
<proteinExistence type="predicted"/>
<evidence type="ECO:0000313" key="4">
    <source>
        <dbReference type="Proteomes" id="UP001158576"/>
    </source>
</evidence>
<organism evidence="3 4">
    <name type="scientific">Oikopleura dioica</name>
    <name type="common">Tunicate</name>
    <dbReference type="NCBI Taxonomy" id="34765"/>
    <lineage>
        <taxon>Eukaryota</taxon>
        <taxon>Metazoa</taxon>
        <taxon>Chordata</taxon>
        <taxon>Tunicata</taxon>
        <taxon>Appendicularia</taxon>
        <taxon>Copelata</taxon>
        <taxon>Oikopleuridae</taxon>
        <taxon>Oikopleura</taxon>
    </lineage>
</organism>
<evidence type="ECO:0000256" key="1">
    <source>
        <dbReference type="SAM" id="MobiDB-lite"/>
    </source>
</evidence>
<keyword evidence="2" id="KW-0472">Membrane</keyword>
<dbReference type="EMBL" id="OU015567">
    <property type="protein sequence ID" value="CAG5109731.1"/>
    <property type="molecule type" value="Genomic_DNA"/>
</dbReference>
<protein>
    <submittedName>
        <fullName evidence="3">Oidioi.mRNA.OKI2018_I69.chr2.g4230.t1.cds</fullName>
    </submittedName>
</protein>
<gene>
    <name evidence="3" type="ORF">OKIOD_LOCUS12995</name>
</gene>
<keyword evidence="2" id="KW-0812">Transmembrane</keyword>
<evidence type="ECO:0000313" key="3">
    <source>
        <dbReference type="EMBL" id="CAG5109731.1"/>
    </source>
</evidence>
<sequence>MPISSGFGSAALEVPGFERQRRSLPNLGIPEHLRDSPYLEPLPVVKSISNKHLYSLAHPRKMKGSKESSRIRTPNSTSTSMNMSIPDFLINDSYDPHFVNTLGNRLNSVNIISGADSQKKKSKWSPEKKKMLWLWLLLAWLVILGAVLGVLLWYFISGPGSDSPENCPLSICRYGALSCQTTVSSATCTCREPAWIDGTETDPFLFTCSKRTFTNCTENQPVGDCTAIDL</sequence>
<name>A0ABN7T0X3_OIKDI</name>
<feature type="transmembrane region" description="Helical" evidence="2">
    <location>
        <begin position="132"/>
        <end position="156"/>
    </location>
</feature>
<evidence type="ECO:0000256" key="2">
    <source>
        <dbReference type="SAM" id="Phobius"/>
    </source>
</evidence>
<feature type="region of interest" description="Disordered" evidence="1">
    <location>
        <begin position="59"/>
        <end position="78"/>
    </location>
</feature>